<organism evidence="2 3">
    <name type="scientific">Aegilops tauschii subsp. strangulata</name>
    <name type="common">Goatgrass</name>
    <dbReference type="NCBI Taxonomy" id="200361"/>
    <lineage>
        <taxon>Eukaryota</taxon>
        <taxon>Viridiplantae</taxon>
        <taxon>Streptophyta</taxon>
        <taxon>Embryophyta</taxon>
        <taxon>Tracheophyta</taxon>
        <taxon>Spermatophyta</taxon>
        <taxon>Magnoliopsida</taxon>
        <taxon>Liliopsida</taxon>
        <taxon>Poales</taxon>
        <taxon>Poaceae</taxon>
        <taxon>BOP clade</taxon>
        <taxon>Pooideae</taxon>
        <taxon>Triticodae</taxon>
        <taxon>Triticeae</taxon>
        <taxon>Triticinae</taxon>
        <taxon>Aegilops</taxon>
    </lineage>
</organism>
<dbReference type="EnsemblPlants" id="AET4Gv20816600.1">
    <property type="protein sequence ID" value="AET4Gv20816600.1"/>
    <property type="gene ID" value="AET4Gv20816600"/>
</dbReference>
<accession>A0A453J6U5</accession>
<name>A0A453J6U5_AEGTS</name>
<dbReference type="InterPro" id="IPR058594">
    <property type="entry name" value="PB1-like_dom_pln"/>
</dbReference>
<protein>
    <recommendedName>
        <fullName evidence="1">PB1-like domain-containing protein</fullName>
    </recommendedName>
</protein>
<dbReference type="Gramene" id="AET4Gv20816600.2">
    <property type="protein sequence ID" value="AET4Gv20816600.2"/>
    <property type="gene ID" value="AET4Gv20816600"/>
</dbReference>
<evidence type="ECO:0000259" key="1">
    <source>
        <dbReference type="Pfam" id="PF26130"/>
    </source>
</evidence>
<dbReference type="Gramene" id="AET4Gv20816600.1">
    <property type="protein sequence ID" value="AET4Gv20816600.1"/>
    <property type="gene ID" value="AET4Gv20816600"/>
</dbReference>
<dbReference type="Pfam" id="PF26130">
    <property type="entry name" value="PB1-like"/>
    <property type="match status" value="1"/>
</dbReference>
<evidence type="ECO:0000313" key="3">
    <source>
        <dbReference type="Proteomes" id="UP000015105"/>
    </source>
</evidence>
<reference evidence="3" key="1">
    <citation type="journal article" date="2014" name="Science">
        <title>Ancient hybridizations among the ancestral genomes of bread wheat.</title>
        <authorList>
            <consortium name="International Wheat Genome Sequencing Consortium,"/>
            <person name="Marcussen T."/>
            <person name="Sandve S.R."/>
            <person name="Heier L."/>
            <person name="Spannagl M."/>
            <person name="Pfeifer M."/>
            <person name="Jakobsen K.S."/>
            <person name="Wulff B.B."/>
            <person name="Steuernagel B."/>
            <person name="Mayer K.F."/>
            <person name="Olsen O.A."/>
        </authorList>
    </citation>
    <scope>NUCLEOTIDE SEQUENCE [LARGE SCALE GENOMIC DNA]</scope>
    <source>
        <strain evidence="3">cv. AL8/78</strain>
    </source>
</reference>
<proteinExistence type="predicted"/>
<reference evidence="2" key="5">
    <citation type="journal article" date="2021" name="G3 (Bethesda)">
        <title>Aegilops tauschii genome assembly Aet v5.0 features greater sequence contiguity and improved annotation.</title>
        <authorList>
            <person name="Wang L."/>
            <person name="Zhu T."/>
            <person name="Rodriguez J.C."/>
            <person name="Deal K.R."/>
            <person name="Dubcovsky J."/>
            <person name="McGuire P.E."/>
            <person name="Lux T."/>
            <person name="Spannagl M."/>
            <person name="Mayer K.F.X."/>
            <person name="Baldrich P."/>
            <person name="Meyers B.C."/>
            <person name="Huo N."/>
            <person name="Gu Y.Q."/>
            <person name="Zhou H."/>
            <person name="Devos K.M."/>
            <person name="Bennetzen J.L."/>
            <person name="Unver T."/>
            <person name="Budak H."/>
            <person name="Gulick P.J."/>
            <person name="Galiba G."/>
            <person name="Kalapos B."/>
            <person name="Nelson D.R."/>
            <person name="Li P."/>
            <person name="You F.M."/>
            <person name="Luo M.C."/>
            <person name="Dvorak J."/>
        </authorList>
    </citation>
    <scope>NUCLEOTIDE SEQUENCE [LARGE SCALE GENOMIC DNA]</scope>
    <source>
        <strain evidence="2">cv. AL8/78</strain>
    </source>
</reference>
<dbReference type="AlphaFoldDB" id="A0A453J6U5"/>
<reference evidence="2" key="4">
    <citation type="submission" date="2019-03" db="UniProtKB">
        <authorList>
            <consortium name="EnsemblPlants"/>
        </authorList>
    </citation>
    <scope>IDENTIFICATION</scope>
</reference>
<evidence type="ECO:0000313" key="2">
    <source>
        <dbReference type="EnsemblPlants" id="AET4Gv20816600.2"/>
    </source>
</evidence>
<sequence length="373" mass="41557">MHCVVVVCDSAMGLSVDTPFFTLELEHGGLFCGPINNMEYYNPSVEVLDYVDAGTFSYAVIEEHLLWSGYPVNEHIIYWCMPDKTVSDGMLRIIGDEDVKQMITASAQHKVLAIMVDHSDFISNFRQDLICTVGSVENPVSVVNPNVVAASSHSIISVNDEDPISDFAAHETEADILQANVAEEELLLTDVAQGEHLLIDVAVEEQLLTDFAEEDHLTDFAEEDHLLTDFAEEDHLLTDVAEDVVLSDSDFIDSDYDIDDGDDDLYEENIDFDVDEEAEQEEEEVEPDYELDDEDLNLSREEEEQLMYKFKAFSSKVDIKNPIFKVGMVFADVVELRKAITAYSAHPSITPLCPTLPSCCPSVASSHPSLSLP</sequence>
<dbReference type="Proteomes" id="UP000015105">
    <property type="component" value="Chromosome 4D"/>
</dbReference>
<feature type="domain" description="PB1-like" evidence="1">
    <location>
        <begin position="20"/>
        <end position="118"/>
    </location>
</feature>
<dbReference type="EnsemblPlants" id="AET4Gv20816600.2">
    <property type="protein sequence ID" value="AET4Gv20816600.2"/>
    <property type="gene ID" value="AET4Gv20816600"/>
</dbReference>
<dbReference type="STRING" id="200361.A0A453J6U5"/>
<reference evidence="3" key="2">
    <citation type="journal article" date="2017" name="Nat. Plants">
        <title>The Aegilops tauschii genome reveals multiple impacts of transposons.</title>
        <authorList>
            <person name="Zhao G."/>
            <person name="Zou C."/>
            <person name="Li K."/>
            <person name="Wang K."/>
            <person name="Li T."/>
            <person name="Gao L."/>
            <person name="Zhang X."/>
            <person name="Wang H."/>
            <person name="Yang Z."/>
            <person name="Liu X."/>
            <person name="Jiang W."/>
            <person name="Mao L."/>
            <person name="Kong X."/>
            <person name="Jiao Y."/>
            <person name="Jia J."/>
        </authorList>
    </citation>
    <scope>NUCLEOTIDE SEQUENCE [LARGE SCALE GENOMIC DNA]</scope>
    <source>
        <strain evidence="3">cv. AL8/78</strain>
    </source>
</reference>
<reference evidence="2" key="3">
    <citation type="journal article" date="2017" name="Nature">
        <title>Genome sequence of the progenitor of the wheat D genome Aegilops tauschii.</title>
        <authorList>
            <person name="Luo M.C."/>
            <person name="Gu Y.Q."/>
            <person name="Puiu D."/>
            <person name="Wang H."/>
            <person name="Twardziok S.O."/>
            <person name="Deal K.R."/>
            <person name="Huo N."/>
            <person name="Zhu T."/>
            <person name="Wang L."/>
            <person name="Wang Y."/>
            <person name="McGuire P.E."/>
            <person name="Liu S."/>
            <person name="Long H."/>
            <person name="Ramasamy R.K."/>
            <person name="Rodriguez J.C."/>
            <person name="Van S.L."/>
            <person name="Yuan L."/>
            <person name="Wang Z."/>
            <person name="Xia Z."/>
            <person name="Xiao L."/>
            <person name="Anderson O.D."/>
            <person name="Ouyang S."/>
            <person name="Liang Y."/>
            <person name="Zimin A.V."/>
            <person name="Pertea G."/>
            <person name="Qi P."/>
            <person name="Bennetzen J.L."/>
            <person name="Dai X."/>
            <person name="Dawson M.W."/>
            <person name="Muller H.G."/>
            <person name="Kugler K."/>
            <person name="Rivarola-Duarte L."/>
            <person name="Spannagl M."/>
            <person name="Mayer K.F.X."/>
            <person name="Lu F.H."/>
            <person name="Bevan M.W."/>
            <person name="Leroy P."/>
            <person name="Li P."/>
            <person name="You F.M."/>
            <person name="Sun Q."/>
            <person name="Liu Z."/>
            <person name="Lyons E."/>
            <person name="Wicker T."/>
            <person name="Salzberg S.L."/>
            <person name="Devos K.M."/>
            <person name="Dvorak J."/>
        </authorList>
    </citation>
    <scope>NUCLEOTIDE SEQUENCE [LARGE SCALE GENOMIC DNA]</scope>
    <source>
        <strain evidence="2">cv. AL8/78</strain>
    </source>
</reference>
<keyword evidence="3" id="KW-1185">Reference proteome</keyword>